<evidence type="ECO:0000313" key="2">
    <source>
        <dbReference type="Proteomes" id="UP000824782"/>
    </source>
</evidence>
<gene>
    <name evidence="1" type="ORF">GDO81_004307</name>
</gene>
<dbReference type="AlphaFoldDB" id="A0AAV6ZRG4"/>
<proteinExistence type="predicted"/>
<accession>A0AAV6ZRG4</accession>
<organism evidence="1 2">
    <name type="scientific">Engystomops pustulosus</name>
    <name type="common">Tungara frog</name>
    <name type="synonym">Physalaemus pustulosus</name>
    <dbReference type="NCBI Taxonomy" id="76066"/>
    <lineage>
        <taxon>Eukaryota</taxon>
        <taxon>Metazoa</taxon>
        <taxon>Chordata</taxon>
        <taxon>Craniata</taxon>
        <taxon>Vertebrata</taxon>
        <taxon>Euteleostomi</taxon>
        <taxon>Amphibia</taxon>
        <taxon>Batrachia</taxon>
        <taxon>Anura</taxon>
        <taxon>Neobatrachia</taxon>
        <taxon>Hyloidea</taxon>
        <taxon>Leptodactylidae</taxon>
        <taxon>Leiuperinae</taxon>
        <taxon>Engystomops</taxon>
    </lineage>
</organism>
<protein>
    <recommendedName>
        <fullName evidence="3">HIT domain-containing protein</fullName>
    </recommendedName>
</protein>
<evidence type="ECO:0000313" key="1">
    <source>
        <dbReference type="EMBL" id="KAG8551851.1"/>
    </source>
</evidence>
<sequence>MLSSFIDHITECNAKFMVHNEFFISFHLHVHIHPVLDQNSLCLLGLDRDPVWHMDLIKRKNRLKYTVFK</sequence>
<keyword evidence="2" id="KW-1185">Reference proteome</keyword>
<name>A0AAV6ZRG4_ENGPU</name>
<comment type="caution">
    <text evidence="1">The sequence shown here is derived from an EMBL/GenBank/DDBJ whole genome shotgun (WGS) entry which is preliminary data.</text>
</comment>
<dbReference type="EMBL" id="WNYA01000011">
    <property type="protein sequence ID" value="KAG8551851.1"/>
    <property type="molecule type" value="Genomic_DNA"/>
</dbReference>
<dbReference type="Proteomes" id="UP000824782">
    <property type="component" value="Unassembled WGS sequence"/>
</dbReference>
<reference evidence="1" key="1">
    <citation type="thesis" date="2020" institute="ProQuest LLC" country="789 East Eisenhower Parkway, Ann Arbor, MI, USA">
        <title>Comparative Genomics and Chromosome Evolution.</title>
        <authorList>
            <person name="Mudd A.B."/>
        </authorList>
    </citation>
    <scope>NUCLEOTIDE SEQUENCE</scope>
    <source>
        <strain evidence="1">237g6f4</strain>
        <tissue evidence="1">Blood</tissue>
    </source>
</reference>
<evidence type="ECO:0008006" key="3">
    <source>
        <dbReference type="Google" id="ProtNLM"/>
    </source>
</evidence>